<evidence type="ECO:0008006" key="3">
    <source>
        <dbReference type="Google" id="ProtNLM"/>
    </source>
</evidence>
<dbReference type="Proteomes" id="UP000579523">
    <property type="component" value="Unassembled WGS sequence"/>
</dbReference>
<gene>
    <name evidence="1" type="ORF">FHS37_006736</name>
</gene>
<dbReference type="EMBL" id="JACHJI010000018">
    <property type="protein sequence ID" value="MBB4902639.1"/>
    <property type="molecule type" value="Genomic_DNA"/>
</dbReference>
<accession>A0A7W7VA72</accession>
<evidence type="ECO:0000313" key="1">
    <source>
        <dbReference type="EMBL" id="MBB4902639.1"/>
    </source>
</evidence>
<keyword evidence="2" id="KW-1185">Reference proteome</keyword>
<sequence>MRKPNVSGRLPVIVLGVTLMTGLTACGDEGDDAGPGWAAGARGKAGAPVLDGAEQVAQALPSRVGVPEGWSAHTPRLLDGFESAAACQEEAGTVCVGLHTAGRVKLVGERPDPDGEGTETAFARFAVLAFDTPENAAVAHKMIAAALPRNAEDPVKPDAGADETAAFAETKDGKSTPWAWEAVPRVGGTVVRIECSNLAGDAEFEKLTKLQVERVRKVAAGEHPDA</sequence>
<dbReference type="PROSITE" id="PS51257">
    <property type="entry name" value="PROKAR_LIPOPROTEIN"/>
    <property type="match status" value="1"/>
</dbReference>
<proteinExistence type="predicted"/>
<organism evidence="1 2">
    <name type="scientific">Streptomyces griseomycini</name>
    <dbReference type="NCBI Taxonomy" id="66895"/>
    <lineage>
        <taxon>Bacteria</taxon>
        <taxon>Bacillati</taxon>
        <taxon>Actinomycetota</taxon>
        <taxon>Actinomycetes</taxon>
        <taxon>Kitasatosporales</taxon>
        <taxon>Streptomycetaceae</taxon>
        <taxon>Streptomyces</taxon>
    </lineage>
</organism>
<comment type="caution">
    <text evidence="1">The sequence shown here is derived from an EMBL/GenBank/DDBJ whole genome shotgun (WGS) entry which is preliminary data.</text>
</comment>
<dbReference type="RefSeq" id="WP_184828125.1">
    <property type="nucleotide sequence ID" value="NZ_BMTK01000054.1"/>
</dbReference>
<protein>
    <recommendedName>
        <fullName evidence="3">Lipoprotein</fullName>
    </recommendedName>
</protein>
<name>A0A7W7VA72_9ACTN</name>
<evidence type="ECO:0000313" key="2">
    <source>
        <dbReference type="Proteomes" id="UP000579523"/>
    </source>
</evidence>
<dbReference type="AlphaFoldDB" id="A0A7W7VA72"/>
<reference evidence="1 2" key="1">
    <citation type="submission" date="2020-08" db="EMBL/GenBank/DDBJ databases">
        <title>Genomic Encyclopedia of Type Strains, Phase III (KMG-III): the genomes of soil and plant-associated and newly described type strains.</title>
        <authorList>
            <person name="Whitman W."/>
        </authorList>
    </citation>
    <scope>NUCLEOTIDE SEQUENCE [LARGE SCALE GENOMIC DNA]</scope>
    <source>
        <strain evidence="1 2">CECT 3273</strain>
    </source>
</reference>